<keyword evidence="4" id="KW-0539">Nucleus</keyword>
<keyword evidence="1" id="KW-0805">Transcription regulation</keyword>
<dbReference type="Pfam" id="PF00172">
    <property type="entry name" value="Zn_clus"/>
    <property type="match status" value="1"/>
</dbReference>
<evidence type="ECO:0000256" key="1">
    <source>
        <dbReference type="ARBA" id="ARBA00023015"/>
    </source>
</evidence>
<dbReference type="InterPro" id="IPR021858">
    <property type="entry name" value="Fun_TF"/>
</dbReference>
<organism evidence="7 8">
    <name type="scientific">Penicillium brasilianum</name>
    <dbReference type="NCBI Taxonomy" id="104259"/>
    <lineage>
        <taxon>Eukaryota</taxon>
        <taxon>Fungi</taxon>
        <taxon>Dikarya</taxon>
        <taxon>Ascomycota</taxon>
        <taxon>Pezizomycotina</taxon>
        <taxon>Eurotiomycetes</taxon>
        <taxon>Eurotiomycetidae</taxon>
        <taxon>Eurotiales</taxon>
        <taxon>Aspergillaceae</taxon>
        <taxon>Penicillium</taxon>
    </lineage>
</organism>
<gene>
    <name evidence="7" type="ORF">PEBR_32100</name>
</gene>
<dbReference type="GO" id="GO:0003677">
    <property type="term" value="F:DNA binding"/>
    <property type="evidence" value="ECO:0007669"/>
    <property type="project" value="UniProtKB-KW"/>
</dbReference>
<dbReference type="SUPFAM" id="SSF57701">
    <property type="entry name" value="Zn2/Cys6 DNA-binding domain"/>
    <property type="match status" value="1"/>
</dbReference>
<evidence type="ECO:0000313" key="8">
    <source>
        <dbReference type="Proteomes" id="UP000190744"/>
    </source>
</evidence>
<evidence type="ECO:0000256" key="5">
    <source>
        <dbReference type="SAM" id="MobiDB-lite"/>
    </source>
</evidence>
<dbReference type="GO" id="GO:0008270">
    <property type="term" value="F:zinc ion binding"/>
    <property type="evidence" value="ECO:0007669"/>
    <property type="project" value="InterPro"/>
</dbReference>
<accession>A0A1S9RET9</accession>
<comment type="caution">
    <text evidence="7">The sequence shown here is derived from an EMBL/GenBank/DDBJ whole genome shotgun (WGS) entry which is preliminary data.</text>
</comment>
<dbReference type="SMART" id="SM00066">
    <property type="entry name" value="GAL4"/>
    <property type="match status" value="1"/>
</dbReference>
<keyword evidence="3" id="KW-0804">Transcription</keyword>
<dbReference type="PANTHER" id="PTHR38111">
    <property type="entry name" value="ZN(2)-C6 FUNGAL-TYPE DOMAIN-CONTAINING PROTEIN-RELATED"/>
    <property type="match status" value="1"/>
</dbReference>
<dbReference type="Gene3D" id="4.10.240.10">
    <property type="entry name" value="Zn(2)-C6 fungal-type DNA-binding domain"/>
    <property type="match status" value="1"/>
</dbReference>
<evidence type="ECO:0000256" key="2">
    <source>
        <dbReference type="ARBA" id="ARBA00023125"/>
    </source>
</evidence>
<sequence>MTHQHITPNAPSHFPRFSKHQANRISGCSHLEMVGIGGRSKGCKTCRRRRVKCDEAKPACERCRKLGDKCEGYVQFPEFVDMTVQFTGKKSVQQKLDGNDLLSSSTSASPASRRPESSVGELPLMTIPVNPTWNAQSMFTAYLVRQLFTWQDDTSSPRATSWSEILFQRTEDEAALSFTSISALATTYFAKVGGDSDLMRKGAGLYARALRTLRSNLEDSTLVLEDDLIVAVICMAIYEMITFTQPTGWLHHYKGLARLTAMRGPHRHQSGIASAILPTLRSCIAVGYLVERKRCFLETPGWKENYTLGQAWSICQITIGRAARLAL</sequence>
<dbReference type="PROSITE" id="PS50048">
    <property type="entry name" value="ZN2_CY6_FUNGAL_2"/>
    <property type="match status" value="1"/>
</dbReference>
<evidence type="ECO:0000256" key="3">
    <source>
        <dbReference type="ARBA" id="ARBA00023163"/>
    </source>
</evidence>
<feature type="region of interest" description="Disordered" evidence="5">
    <location>
        <begin position="97"/>
        <end position="119"/>
    </location>
</feature>
<dbReference type="Proteomes" id="UP000190744">
    <property type="component" value="Unassembled WGS sequence"/>
</dbReference>
<evidence type="ECO:0000256" key="4">
    <source>
        <dbReference type="ARBA" id="ARBA00023242"/>
    </source>
</evidence>
<dbReference type="EMBL" id="LJBN01000186">
    <property type="protein sequence ID" value="OOQ84069.1"/>
    <property type="molecule type" value="Genomic_DNA"/>
</dbReference>
<dbReference type="CDD" id="cd00067">
    <property type="entry name" value="GAL4"/>
    <property type="match status" value="1"/>
</dbReference>
<protein>
    <recommendedName>
        <fullName evidence="6">Zn(2)-C6 fungal-type domain-containing protein</fullName>
    </recommendedName>
</protein>
<dbReference type="InterPro" id="IPR036864">
    <property type="entry name" value="Zn2-C6_fun-type_DNA-bd_sf"/>
</dbReference>
<proteinExistence type="predicted"/>
<dbReference type="Pfam" id="PF11951">
    <property type="entry name" value="Fungal_trans_2"/>
    <property type="match status" value="1"/>
</dbReference>
<dbReference type="InterPro" id="IPR053178">
    <property type="entry name" value="Osmoadaptation_assoc"/>
</dbReference>
<evidence type="ECO:0000259" key="6">
    <source>
        <dbReference type="PROSITE" id="PS50048"/>
    </source>
</evidence>
<evidence type="ECO:0000313" key="7">
    <source>
        <dbReference type="EMBL" id="OOQ84069.1"/>
    </source>
</evidence>
<dbReference type="GO" id="GO:0000981">
    <property type="term" value="F:DNA-binding transcription factor activity, RNA polymerase II-specific"/>
    <property type="evidence" value="ECO:0007669"/>
    <property type="project" value="InterPro"/>
</dbReference>
<dbReference type="PROSITE" id="PS00463">
    <property type="entry name" value="ZN2_CY6_FUNGAL_1"/>
    <property type="match status" value="1"/>
</dbReference>
<feature type="domain" description="Zn(2)-C6 fungal-type" evidence="6">
    <location>
        <begin position="42"/>
        <end position="70"/>
    </location>
</feature>
<feature type="compositionally biased region" description="Low complexity" evidence="5">
    <location>
        <begin position="103"/>
        <end position="112"/>
    </location>
</feature>
<reference evidence="8" key="1">
    <citation type="submission" date="2015-09" db="EMBL/GenBank/DDBJ databases">
        <authorList>
            <person name="Fill T.P."/>
            <person name="Baretta J.F."/>
            <person name="de Almeida L.G."/>
            <person name="Rocha M."/>
            <person name="de Souza D.H."/>
            <person name="Malavazi I."/>
            <person name="Cerdeira L.T."/>
            <person name="Hong H."/>
            <person name="Samborskyy M."/>
            <person name="de Vasconcelos A.T."/>
            <person name="Leadlay P."/>
            <person name="Rodrigues-Filho E."/>
        </authorList>
    </citation>
    <scope>NUCLEOTIDE SEQUENCE [LARGE SCALE GENOMIC DNA]</scope>
    <source>
        <strain evidence="8">LaBioMMi 136</strain>
    </source>
</reference>
<name>A0A1S9RET9_PENBI</name>
<keyword evidence="2" id="KW-0238">DNA-binding</keyword>
<dbReference type="InterPro" id="IPR001138">
    <property type="entry name" value="Zn2Cys6_DnaBD"/>
</dbReference>
<dbReference type="AlphaFoldDB" id="A0A1S9RET9"/>